<evidence type="ECO:0000259" key="1">
    <source>
        <dbReference type="Pfam" id="PF01878"/>
    </source>
</evidence>
<dbReference type="SUPFAM" id="SSF88697">
    <property type="entry name" value="PUA domain-like"/>
    <property type="match status" value="1"/>
</dbReference>
<organism evidence="2">
    <name type="scientific">mine drainage metagenome</name>
    <dbReference type="NCBI Taxonomy" id="410659"/>
    <lineage>
        <taxon>unclassified sequences</taxon>
        <taxon>metagenomes</taxon>
        <taxon>ecological metagenomes</taxon>
    </lineage>
</organism>
<dbReference type="PANTHER" id="PTHR14087">
    <property type="entry name" value="THYMOCYTE NUCLEAR PROTEIN 1"/>
    <property type="match status" value="1"/>
</dbReference>
<name>E6PZ01_9ZZZZ</name>
<dbReference type="InterPro" id="IPR002740">
    <property type="entry name" value="EVE_domain"/>
</dbReference>
<evidence type="ECO:0000313" key="2">
    <source>
        <dbReference type="EMBL" id="CBI00160.1"/>
    </source>
</evidence>
<comment type="caution">
    <text evidence="2">The sequence shown here is derived from an EMBL/GenBank/DDBJ whole genome shotgun (WGS) entry which is preliminary data.</text>
</comment>
<protein>
    <recommendedName>
        <fullName evidence="1">EVE domain-containing protein</fullName>
    </recommendedName>
</protein>
<dbReference type="Gene3D" id="3.10.590.10">
    <property type="entry name" value="ph1033 like domains"/>
    <property type="match status" value="1"/>
</dbReference>
<dbReference type="InterPro" id="IPR015947">
    <property type="entry name" value="PUA-like_sf"/>
</dbReference>
<accession>E6PZ01</accession>
<gene>
    <name evidence="2" type="ORF">CARN3_1155</name>
</gene>
<dbReference type="EMBL" id="CABN01000098">
    <property type="protein sequence ID" value="CBI00160.1"/>
    <property type="molecule type" value="Genomic_DNA"/>
</dbReference>
<dbReference type="PANTHER" id="PTHR14087:SF7">
    <property type="entry name" value="THYMOCYTE NUCLEAR PROTEIN 1"/>
    <property type="match status" value="1"/>
</dbReference>
<dbReference type="AlphaFoldDB" id="E6PZ01"/>
<dbReference type="InterPro" id="IPR052181">
    <property type="entry name" value="5hmC_binding"/>
</dbReference>
<dbReference type="Pfam" id="PF01878">
    <property type="entry name" value="EVE"/>
    <property type="match status" value="1"/>
</dbReference>
<reference evidence="2" key="1">
    <citation type="submission" date="2009-10" db="EMBL/GenBank/DDBJ databases">
        <title>Diversity of trophic interactions inside an arsenic-rich microbial ecosystem.</title>
        <authorList>
            <person name="Bertin P.N."/>
            <person name="Heinrich-Salmeron A."/>
            <person name="Pelletier E."/>
            <person name="Goulhen-Chollet F."/>
            <person name="Arsene-Ploetze F."/>
            <person name="Gallien S."/>
            <person name="Calteau A."/>
            <person name="Vallenet D."/>
            <person name="Casiot C."/>
            <person name="Chane-Woon-Ming B."/>
            <person name="Giloteaux L."/>
            <person name="Barakat M."/>
            <person name="Bonnefoy V."/>
            <person name="Bruneel O."/>
            <person name="Chandler M."/>
            <person name="Cleiss J."/>
            <person name="Duran R."/>
            <person name="Elbaz-Poulichet F."/>
            <person name="Fonknechten N."/>
            <person name="Lauga B."/>
            <person name="Mornico D."/>
            <person name="Ortet P."/>
            <person name="Schaeffer C."/>
            <person name="Siguier P."/>
            <person name="Alexander Thil Smith A."/>
            <person name="Van Dorsselaer A."/>
            <person name="Weissenbach J."/>
            <person name="Medigue C."/>
            <person name="Le Paslier D."/>
        </authorList>
    </citation>
    <scope>NUCLEOTIDE SEQUENCE</scope>
</reference>
<proteinExistence type="predicted"/>
<sequence length="136" mass="15669">MPYFLFKTEPDVYSFDNFLHDQETIWDNVTNPQAVKFLREMPKGTKWIFYHTGDERRAVGTGTVLSVDPTDPKVPIVKVKVGKPLKTPKTLAEIKANPIFAQSPLVIIGRLSVVPLTEDQWDWFLILQLQIEDRRS</sequence>
<feature type="domain" description="EVE" evidence="1">
    <location>
        <begin position="3"/>
        <end position="124"/>
    </location>
</feature>
<dbReference type="GO" id="GO:0005634">
    <property type="term" value="C:nucleus"/>
    <property type="evidence" value="ECO:0007669"/>
    <property type="project" value="TreeGrafter"/>
</dbReference>